<feature type="compositionally biased region" description="Basic and acidic residues" evidence="1">
    <location>
        <begin position="30"/>
        <end position="40"/>
    </location>
</feature>
<name>A0A1U7NY06_9DEIO</name>
<accession>A0A1U7NY06</accession>
<evidence type="ECO:0000256" key="1">
    <source>
        <dbReference type="SAM" id="MobiDB-lite"/>
    </source>
</evidence>
<protein>
    <submittedName>
        <fullName evidence="2">Uncharacterized protein</fullName>
    </submittedName>
</protein>
<proteinExistence type="predicted"/>
<feature type="region of interest" description="Disordered" evidence="1">
    <location>
        <begin position="20"/>
        <end position="40"/>
    </location>
</feature>
<dbReference type="AlphaFoldDB" id="A0A1U7NY06"/>
<dbReference type="RefSeq" id="WP_303046726.1">
    <property type="nucleotide sequence ID" value="NZ_MSTI01000087.1"/>
</dbReference>
<sequence length="40" mass="4408">MLQEGRNELIVFEERAAGPRIELLGEPDLGPEKDTAQGVE</sequence>
<reference evidence="2 3" key="1">
    <citation type="submission" date="2017-01" db="EMBL/GenBank/DDBJ databases">
        <title>Genome Analysis of Deinococcus marmoris KOPRI26562.</title>
        <authorList>
            <person name="Kim J.H."/>
            <person name="Oh H.-M."/>
        </authorList>
    </citation>
    <scope>NUCLEOTIDE SEQUENCE [LARGE SCALE GENOMIC DNA]</scope>
    <source>
        <strain evidence="2 3">KOPRI26562</strain>
    </source>
</reference>
<evidence type="ECO:0000313" key="2">
    <source>
        <dbReference type="EMBL" id="OLV17803.1"/>
    </source>
</evidence>
<organism evidence="2 3">
    <name type="scientific">Deinococcus marmoris</name>
    <dbReference type="NCBI Taxonomy" id="249408"/>
    <lineage>
        <taxon>Bacteria</taxon>
        <taxon>Thermotogati</taxon>
        <taxon>Deinococcota</taxon>
        <taxon>Deinococci</taxon>
        <taxon>Deinococcales</taxon>
        <taxon>Deinococcaceae</taxon>
        <taxon>Deinococcus</taxon>
    </lineage>
</organism>
<dbReference type="Proteomes" id="UP000186607">
    <property type="component" value="Unassembled WGS sequence"/>
</dbReference>
<keyword evidence="3" id="KW-1185">Reference proteome</keyword>
<comment type="caution">
    <text evidence="2">The sequence shown here is derived from an EMBL/GenBank/DDBJ whole genome shotgun (WGS) entry which is preliminary data.</text>
</comment>
<dbReference type="EMBL" id="MSTI01000087">
    <property type="protein sequence ID" value="OLV17803.1"/>
    <property type="molecule type" value="Genomic_DNA"/>
</dbReference>
<gene>
    <name evidence="2" type="ORF">BOO71_0007747</name>
</gene>
<evidence type="ECO:0000313" key="3">
    <source>
        <dbReference type="Proteomes" id="UP000186607"/>
    </source>
</evidence>